<protein>
    <submittedName>
        <fullName evidence="2">Uncharacterized protein</fullName>
    </submittedName>
</protein>
<evidence type="ECO:0000313" key="3">
    <source>
        <dbReference type="Proteomes" id="UP000515728"/>
    </source>
</evidence>
<proteinExistence type="predicted"/>
<dbReference type="EMBL" id="CP060131">
    <property type="protein sequence ID" value="QNG50575.1"/>
    <property type="molecule type" value="Genomic_DNA"/>
</dbReference>
<gene>
    <name evidence="2" type="ORF">H6H00_20375</name>
</gene>
<feature type="region of interest" description="Disordered" evidence="1">
    <location>
        <begin position="1"/>
        <end position="54"/>
    </location>
</feature>
<dbReference type="KEGG" id="ppel:H6H00_20375"/>
<dbReference type="AlphaFoldDB" id="A0A7G7MCR4"/>
<organism evidence="2 3">
    <name type="scientific">Pseudonocardia petroleophila</name>
    <dbReference type="NCBI Taxonomy" id="37331"/>
    <lineage>
        <taxon>Bacteria</taxon>
        <taxon>Bacillati</taxon>
        <taxon>Actinomycetota</taxon>
        <taxon>Actinomycetes</taxon>
        <taxon>Pseudonocardiales</taxon>
        <taxon>Pseudonocardiaceae</taxon>
        <taxon>Pseudonocardia</taxon>
    </lineage>
</organism>
<evidence type="ECO:0000256" key="1">
    <source>
        <dbReference type="SAM" id="MobiDB-lite"/>
    </source>
</evidence>
<feature type="compositionally biased region" description="Acidic residues" evidence="1">
    <location>
        <begin position="7"/>
        <end position="17"/>
    </location>
</feature>
<dbReference type="RefSeq" id="WP_185717337.1">
    <property type="nucleotide sequence ID" value="NZ_BAAAWI010000001.1"/>
</dbReference>
<feature type="compositionally biased region" description="Low complexity" evidence="1">
    <location>
        <begin position="45"/>
        <end position="54"/>
    </location>
</feature>
<evidence type="ECO:0000313" key="2">
    <source>
        <dbReference type="EMBL" id="QNG50575.1"/>
    </source>
</evidence>
<reference evidence="2 3" key="1">
    <citation type="submission" date="2020-08" db="EMBL/GenBank/DDBJ databases">
        <authorList>
            <person name="Mo P."/>
        </authorList>
    </citation>
    <scope>NUCLEOTIDE SEQUENCE [LARGE SCALE GENOMIC DNA]</scope>
    <source>
        <strain evidence="2 3">CGMCC 4.1532</strain>
    </source>
</reference>
<name>A0A7G7MCR4_9PSEU</name>
<dbReference type="Proteomes" id="UP000515728">
    <property type="component" value="Chromosome"/>
</dbReference>
<accession>A0A7G7MCR4</accession>
<keyword evidence="3" id="KW-1185">Reference proteome</keyword>
<sequence>MTADVNEAPDPDSDEFLTEQNTVDKTTDPETSADEVGTDAELLSTDPTTTDDPQ</sequence>